<keyword evidence="1" id="KW-0732">Signal</keyword>
<proteinExistence type="predicted"/>
<dbReference type="Proteomes" id="UP001597557">
    <property type="component" value="Unassembled WGS sequence"/>
</dbReference>
<sequence>MAKNTYLFICLLLYNIGISYAQPGNTGSTIIRHKVALTYASQTGVRELTGNNDGKAVETYLRYCGLSKGEPWCASFVCWVYGQNNVLNPRSGYCPDLFKPKKIIWKRNSNRNATPLQGDVFGIYFPGKQRIAHTGFIDKWGTTQVYTVEGNTNQAGSREGDGVYCKIRLTRQIYAAARFIK</sequence>
<feature type="signal peptide" evidence="1">
    <location>
        <begin position="1"/>
        <end position="21"/>
    </location>
</feature>
<organism evidence="2 3">
    <name type="scientific">Mucilaginibacter ximonensis</name>
    <dbReference type="NCBI Taxonomy" id="538021"/>
    <lineage>
        <taxon>Bacteria</taxon>
        <taxon>Pseudomonadati</taxon>
        <taxon>Bacteroidota</taxon>
        <taxon>Sphingobacteriia</taxon>
        <taxon>Sphingobacteriales</taxon>
        <taxon>Sphingobacteriaceae</taxon>
        <taxon>Mucilaginibacter</taxon>
    </lineage>
</organism>
<dbReference type="RefSeq" id="WP_377180940.1">
    <property type="nucleotide sequence ID" value="NZ_JBHUPD010000001.1"/>
</dbReference>
<keyword evidence="3" id="KW-1185">Reference proteome</keyword>
<comment type="caution">
    <text evidence="2">The sequence shown here is derived from an EMBL/GenBank/DDBJ whole genome shotgun (WGS) entry which is preliminary data.</text>
</comment>
<feature type="chain" id="PRO_5046637357" evidence="1">
    <location>
        <begin position="22"/>
        <end position="181"/>
    </location>
</feature>
<protein>
    <submittedName>
        <fullName evidence="2">Peptidoglycan-binding protein</fullName>
    </submittedName>
</protein>
<accession>A0ABW5Y6C2</accession>
<dbReference type="EMBL" id="JBHUPD010000001">
    <property type="protein sequence ID" value="MFD2870846.1"/>
    <property type="molecule type" value="Genomic_DNA"/>
</dbReference>
<gene>
    <name evidence="2" type="ORF">ACFS5N_00110</name>
</gene>
<name>A0ABW5Y6C2_9SPHI</name>
<evidence type="ECO:0000313" key="3">
    <source>
        <dbReference type="Proteomes" id="UP001597557"/>
    </source>
</evidence>
<evidence type="ECO:0000256" key="1">
    <source>
        <dbReference type="SAM" id="SignalP"/>
    </source>
</evidence>
<reference evidence="3" key="1">
    <citation type="journal article" date="2019" name="Int. J. Syst. Evol. Microbiol.">
        <title>The Global Catalogue of Microorganisms (GCM) 10K type strain sequencing project: providing services to taxonomists for standard genome sequencing and annotation.</title>
        <authorList>
            <consortium name="The Broad Institute Genomics Platform"/>
            <consortium name="The Broad Institute Genome Sequencing Center for Infectious Disease"/>
            <person name="Wu L."/>
            <person name="Ma J."/>
        </authorList>
    </citation>
    <scope>NUCLEOTIDE SEQUENCE [LARGE SCALE GENOMIC DNA]</scope>
    <source>
        <strain evidence="3">KCTC 22437</strain>
    </source>
</reference>
<evidence type="ECO:0000313" key="2">
    <source>
        <dbReference type="EMBL" id="MFD2870846.1"/>
    </source>
</evidence>